<feature type="non-terminal residue" evidence="1">
    <location>
        <position position="91"/>
    </location>
</feature>
<sequence length="91" mass="10342">TFRSIKTASGVMFARSRVTTIDDGTSPSWSKRRSHTLRDDRSRLLPGEVHQGQSLRPLPGVGHYGRVPQWILRSESAGEIDGREWMQEDHL</sequence>
<proteinExistence type="predicted"/>
<name>A0AAN5CF79_9BILA</name>
<feature type="non-terminal residue" evidence="1">
    <location>
        <position position="1"/>
    </location>
</feature>
<evidence type="ECO:0000313" key="1">
    <source>
        <dbReference type="EMBL" id="GMR39696.1"/>
    </source>
</evidence>
<accession>A0AAN5CF79</accession>
<keyword evidence="2" id="KW-1185">Reference proteome</keyword>
<reference evidence="2" key="1">
    <citation type="submission" date="2022-10" db="EMBL/GenBank/DDBJ databases">
        <title>Genome assembly of Pristionchus species.</title>
        <authorList>
            <person name="Yoshida K."/>
            <person name="Sommer R.J."/>
        </authorList>
    </citation>
    <scope>NUCLEOTIDE SEQUENCE [LARGE SCALE GENOMIC DNA]</scope>
    <source>
        <strain evidence="2">RS5460</strain>
    </source>
</reference>
<comment type="caution">
    <text evidence="1">The sequence shown here is derived from an EMBL/GenBank/DDBJ whole genome shotgun (WGS) entry which is preliminary data.</text>
</comment>
<gene>
    <name evidence="1" type="ORF">PMAYCL1PPCAC_09891</name>
</gene>
<protein>
    <submittedName>
        <fullName evidence="1">Uncharacterized protein</fullName>
    </submittedName>
</protein>
<dbReference type="EMBL" id="BTRK01000003">
    <property type="protein sequence ID" value="GMR39696.1"/>
    <property type="molecule type" value="Genomic_DNA"/>
</dbReference>
<dbReference type="AlphaFoldDB" id="A0AAN5CF79"/>
<dbReference type="Proteomes" id="UP001328107">
    <property type="component" value="Unassembled WGS sequence"/>
</dbReference>
<organism evidence="1 2">
    <name type="scientific">Pristionchus mayeri</name>
    <dbReference type="NCBI Taxonomy" id="1317129"/>
    <lineage>
        <taxon>Eukaryota</taxon>
        <taxon>Metazoa</taxon>
        <taxon>Ecdysozoa</taxon>
        <taxon>Nematoda</taxon>
        <taxon>Chromadorea</taxon>
        <taxon>Rhabditida</taxon>
        <taxon>Rhabditina</taxon>
        <taxon>Diplogasteromorpha</taxon>
        <taxon>Diplogasteroidea</taxon>
        <taxon>Neodiplogasteridae</taxon>
        <taxon>Pristionchus</taxon>
    </lineage>
</organism>
<evidence type="ECO:0000313" key="2">
    <source>
        <dbReference type="Proteomes" id="UP001328107"/>
    </source>
</evidence>